<name>A0A5P2CWU6_STRVZ</name>
<evidence type="ECO:0000313" key="3">
    <source>
        <dbReference type="Proteomes" id="UP000325211"/>
    </source>
</evidence>
<dbReference type="PANTHER" id="PTHR37539">
    <property type="entry name" value="SECRETED PROTEIN-RELATED"/>
    <property type="match status" value="1"/>
</dbReference>
<dbReference type="Proteomes" id="UP000325211">
    <property type="component" value="Chromosome"/>
</dbReference>
<organism evidence="2 3">
    <name type="scientific">Streptomyces venezuelae</name>
    <dbReference type="NCBI Taxonomy" id="54571"/>
    <lineage>
        <taxon>Bacteria</taxon>
        <taxon>Bacillati</taxon>
        <taxon>Actinomycetota</taxon>
        <taxon>Actinomycetes</taxon>
        <taxon>Kitasatosporales</taxon>
        <taxon>Streptomycetaceae</taxon>
        <taxon>Streptomyces</taxon>
    </lineage>
</organism>
<proteinExistence type="predicted"/>
<dbReference type="InterPro" id="IPR018713">
    <property type="entry name" value="MPAB/Lcp_cat_dom"/>
</dbReference>
<sequence>MSGHCRRATPTAADEGVPVALTTATIAAELEAANKVGDPDADALVSDLIDNREVDGVNALFRTIGTLGPNQDLSQLPPRLAEFLKKAAAAPPDWSEADVKAAESFFAHHHGEVSMLQGTVGLIGTYLSPTGAYTLRSTGRLGGVEGPGRRLSQSSRLFVDMGNKNAMRDGSLAATVTKVRLVHASVRQLHKKSGVWDYAKWGEPVSQKYTTGAACVFSAQILQAMKNLGLDVSKNDAHGFICSWHYINHYLGTPEKWLLPKDAEQVSALWNQVRDDEWKKTEDGVFMTEQAINFYRKFLPPGAHDAYVAMVRTALTDKYADMAGLKKNVLLDTGGKLAAGAHGVVSGVGGGLLGGTAKKTVGVNPYKEILGVASKAFNEVERFALTHNEDDQPQMHQELGDNR</sequence>
<dbReference type="GO" id="GO:0016491">
    <property type="term" value="F:oxidoreductase activity"/>
    <property type="evidence" value="ECO:0007669"/>
    <property type="project" value="InterPro"/>
</dbReference>
<dbReference type="OrthoDB" id="7614910at2"/>
<accession>A0A5P2CWU6</accession>
<dbReference type="AlphaFoldDB" id="A0A5P2CWU6"/>
<evidence type="ECO:0000313" key="2">
    <source>
        <dbReference type="EMBL" id="QES46903.1"/>
    </source>
</evidence>
<dbReference type="EMBL" id="CP029190">
    <property type="protein sequence ID" value="QES46903.1"/>
    <property type="molecule type" value="Genomic_DNA"/>
</dbReference>
<dbReference type="InterPro" id="IPR037473">
    <property type="entry name" value="Lcp-like"/>
</dbReference>
<reference evidence="2 3" key="1">
    <citation type="submission" date="2018-05" db="EMBL/GenBank/DDBJ databases">
        <title>Streptomyces venezuelae.</title>
        <authorList>
            <person name="Kim W."/>
            <person name="Lee N."/>
            <person name="Cho B.-K."/>
        </authorList>
    </citation>
    <scope>NUCLEOTIDE SEQUENCE [LARGE SCALE GENOMIC DNA]</scope>
    <source>
        <strain evidence="2 3">ATCC 21782</strain>
    </source>
</reference>
<evidence type="ECO:0000259" key="1">
    <source>
        <dbReference type="Pfam" id="PF09995"/>
    </source>
</evidence>
<dbReference type="PANTHER" id="PTHR37539:SF1">
    <property type="entry name" value="ER-BOUND OXYGENASE MPAB_MPAB'_RUBBER OXYGENASE CATALYTIC DOMAIN-CONTAINING PROTEIN"/>
    <property type="match status" value="1"/>
</dbReference>
<dbReference type="Pfam" id="PF09995">
    <property type="entry name" value="MPAB_Lcp_cat"/>
    <property type="match status" value="1"/>
</dbReference>
<feature type="domain" description="ER-bound oxygenase mpaB/mpaB'/Rubber oxygenase catalytic" evidence="1">
    <location>
        <begin position="110"/>
        <end position="326"/>
    </location>
</feature>
<gene>
    <name evidence="2" type="ORF">DEJ50_02615</name>
</gene>
<protein>
    <submittedName>
        <fullName evidence="2">DUF2236 domain-containing protein</fullName>
    </submittedName>
</protein>